<dbReference type="PANTHER" id="PTHR24305:SF157">
    <property type="entry name" value="N-ACETYLTRYPTOPHAN 6-HYDROXYLASE IVOC-RELATED"/>
    <property type="match status" value="1"/>
</dbReference>
<proteinExistence type="inferred from homology"/>
<dbReference type="InterPro" id="IPR001128">
    <property type="entry name" value="Cyt_P450"/>
</dbReference>
<dbReference type="PRINTS" id="PR00463">
    <property type="entry name" value="EP450I"/>
</dbReference>
<dbReference type="PROSITE" id="PS00086">
    <property type="entry name" value="CYTOCHROME_P450"/>
    <property type="match status" value="1"/>
</dbReference>
<dbReference type="Pfam" id="PF00067">
    <property type="entry name" value="p450"/>
    <property type="match status" value="1"/>
</dbReference>
<name>A0A9W9QUN8_PENBR</name>
<comment type="similarity">
    <text evidence="2 9">Belongs to the cytochrome P450 family.</text>
</comment>
<evidence type="ECO:0000256" key="6">
    <source>
        <dbReference type="ARBA" id="ARBA00023004"/>
    </source>
</evidence>
<comment type="caution">
    <text evidence="10">The sequence shown here is derived from an EMBL/GenBank/DDBJ whole genome shotgun (WGS) entry which is preliminary data.</text>
</comment>
<accession>A0A9W9QUN8</accession>
<dbReference type="EMBL" id="JAPZBQ010000002">
    <property type="protein sequence ID" value="KAJ5345239.1"/>
    <property type="molecule type" value="Genomic_DNA"/>
</dbReference>
<dbReference type="GO" id="GO:0005506">
    <property type="term" value="F:iron ion binding"/>
    <property type="evidence" value="ECO:0007669"/>
    <property type="project" value="InterPro"/>
</dbReference>
<dbReference type="GO" id="GO:0004497">
    <property type="term" value="F:monooxygenase activity"/>
    <property type="evidence" value="ECO:0007669"/>
    <property type="project" value="UniProtKB-KW"/>
</dbReference>
<dbReference type="Proteomes" id="UP001147695">
    <property type="component" value="Unassembled WGS sequence"/>
</dbReference>
<dbReference type="GO" id="GO:0016705">
    <property type="term" value="F:oxidoreductase activity, acting on paired donors, with incorporation or reduction of molecular oxygen"/>
    <property type="evidence" value="ECO:0007669"/>
    <property type="project" value="InterPro"/>
</dbReference>
<evidence type="ECO:0000256" key="3">
    <source>
        <dbReference type="ARBA" id="ARBA00022617"/>
    </source>
</evidence>
<dbReference type="PRINTS" id="PR00385">
    <property type="entry name" value="P450"/>
</dbReference>
<sequence>MLVSFCGLLLAPCLLIIYRLYFHPLSKFPGPKLAAITSLYEFYFNVAKGGRYFWEIERMHEKYGPIVRISPQEVHISDPYYYTETYTGHTRKRDKDPKFTRMVGVPRSTAMTVDHDLHHSRRSSLARYFSRSSISKMQPTIQEKADKLAERLSVAHAKGAIITLDAAFSATTADIVSEFISGVSLGYLDDENFQNGIRDAILSSFSFCHVMKFFPFLLPVVERIPQQLVQRLSPMTASLFSFRKIIFDEAKSAFENGSHVGGRETMFQALCDPKIPPKERTLARFQDEAFTVLGAGTETTAGTLKLIFFHILHNKAILVKLRNEIQKHPHATLVELKNIMYMRGVINEGLRLSGIIARLPRIAPQETLMYKNWTIPPGAIISQSSYSIHMSPELFPSPHDFNPERWQSDDAREHLERLMVPFSKGSRQCLGMHLALADLYLLLATLVLRFDMDLYQTTLEDMSTYREYGHGFPRKENQGLRVVVTRDLSS</sequence>
<evidence type="ECO:0000256" key="8">
    <source>
        <dbReference type="PIRSR" id="PIRSR602401-1"/>
    </source>
</evidence>
<dbReference type="InterPro" id="IPR036396">
    <property type="entry name" value="Cyt_P450_sf"/>
</dbReference>
<keyword evidence="7 9" id="KW-0503">Monooxygenase</keyword>
<dbReference type="GO" id="GO:0043386">
    <property type="term" value="P:mycotoxin biosynthetic process"/>
    <property type="evidence" value="ECO:0007669"/>
    <property type="project" value="UniProtKB-ARBA"/>
</dbReference>
<dbReference type="InterPro" id="IPR050121">
    <property type="entry name" value="Cytochrome_P450_monoxygenase"/>
</dbReference>
<evidence type="ECO:0000256" key="1">
    <source>
        <dbReference type="ARBA" id="ARBA00001971"/>
    </source>
</evidence>
<evidence type="ECO:0000313" key="11">
    <source>
        <dbReference type="Proteomes" id="UP001147695"/>
    </source>
</evidence>
<dbReference type="Gene3D" id="1.10.630.10">
    <property type="entry name" value="Cytochrome P450"/>
    <property type="match status" value="1"/>
</dbReference>
<dbReference type="SUPFAM" id="SSF48264">
    <property type="entry name" value="Cytochrome P450"/>
    <property type="match status" value="1"/>
</dbReference>
<dbReference type="GO" id="GO:0020037">
    <property type="term" value="F:heme binding"/>
    <property type="evidence" value="ECO:0007669"/>
    <property type="project" value="InterPro"/>
</dbReference>
<keyword evidence="4 8" id="KW-0479">Metal-binding</keyword>
<evidence type="ECO:0008006" key="12">
    <source>
        <dbReference type="Google" id="ProtNLM"/>
    </source>
</evidence>
<evidence type="ECO:0000256" key="5">
    <source>
        <dbReference type="ARBA" id="ARBA00023002"/>
    </source>
</evidence>
<feature type="binding site" description="axial binding residue" evidence="8">
    <location>
        <position position="429"/>
    </location>
    <ligand>
        <name>heme</name>
        <dbReference type="ChEBI" id="CHEBI:30413"/>
    </ligand>
    <ligandPart>
        <name>Fe</name>
        <dbReference type="ChEBI" id="CHEBI:18248"/>
    </ligandPart>
</feature>
<dbReference type="InterPro" id="IPR002401">
    <property type="entry name" value="Cyt_P450_E_grp-I"/>
</dbReference>
<dbReference type="PANTHER" id="PTHR24305">
    <property type="entry name" value="CYTOCHROME P450"/>
    <property type="match status" value="1"/>
</dbReference>
<keyword evidence="3 8" id="KW-0349">Heme</keyword>
<keyword evidence="6 8" id="KW-0408">Iron</keyword>
<dbReference type="InterPro" id="IPR017972">
    <property type="entry name" value="Cyt_P450_CS"/>
</dbReference>
<dbReference type="CDD" id="cd11062">
    <property type="entry name" value="CYP58-like"/>
    <property type="match status" value="1"/>
</dbReference>
<gene>
    <name evidence="10" type="ORF">N7452_003243</name>
</gene>
<protein>
    <recommendedName>
        <fullName evidence="12">Cytochrome P450</fullName>
    </recommendedName>
</protein>
<evidence type="ECO:0000256" key="7">
    <source>
        <dbReference type="ARBA" id="ARBA00023033"/>
    </source>
</evidence>
<evidence type="ECO:0000256" key="9">
    <source>
        <dbReference type="RuleBase" id="RU000461"/>
    </source>
</evidence>
<reference evidence="10" key="1">
    <citation type="submission" date="2022-12" db="EMBL/GenBank/DDBJ databases">
        <authorList>
            <person name="Petersen C."/>
        </authorList>
    </citation>
    <scope>NUCLEOTIDE SEQUENCE</scope>
    <source>
        <strain evidence="10">IBT 35673</strain>
    </source>
</reference>
<dbReference type="AlphaFoldDB" id="A0A9W9QUN8"/>
<evidence type="ECO:0000313" key="10">
    <source>
        <dbReference type="EMBL" id="KAJ5345239.1"/>
    </source>
</evidence>
<comment type="cofactor">
    <cofactor evidence="1 8">
        <name>heme</name>
        <dbReference type="ChEBI" id="CHEBI:30413"/>
    </cofactor>
</comment>
<organism evidence="10 11">
    <name type="scientific">Penicillium brevicompactum</name>
    <dbReference type="NCBI Taxonomy" id="5074"/>
    <lineage>
        <taxon>Eukaryota</taxon>
        <taxon>Fungi</taxon>
        <taxon>Dikarya</taxon>
        <taxon>Ascomycota</taxon>
        <taxon>Pezizomycotina</taxon>
        <taxon>Eurotiomycetes</taxon>
        <taxon>Eurotiomycetidae</taxon>
        <taxon>Eurotiales</taxon>
        <taxon>Aspergillaceae</taxon>
        <taxon>Penicillium</taxon>
    </lineage>
</organism>
<evidence type="ECO:0000256" key="4">
    <source>
        <dbReference type="ARBA" id="ARBA00022723"/>
    </source>
</evidence>
<keyword evidence="5 9" id="KW-0560">Oxidoreductase</keyword>
<evidence type="ECO:0000256" key="2">
    <source>
        <dbReference type="ARBA" id="ARBA00010617"/>
    </source>
</evidence>
<reference evidence="10" key="2">
    <citation type="journal article" date="2023" name="IMA Fungus">
        <title>Comparative genomic study of the Penicillium genus elucidates a diverse pangenome and 15 lateral gene transfer events.</title>
        <authorList>
            <person name="Petersen C."/>
            <person name="Sorensen T."/>
            <person name="Nielsen M.R."/>
            <person name="Sondergaard T.E."/>
            <person name="Sorensen J.L."/>
            <person name="Fitzpatrick D.A."/>
            <person name="Frisvad J.C."/>
            <person name="Nielsen K.L."/>
        </authorList>
    </citation>
    <scope>NUCLEOTIDE SEQUENCE</scope>
    <source>
        <strain evidence="10">IBT 35673</strain>
    </source>
</reference>